<dbReference type="Proteomes" id="UP000310016">
    <property type="component" value="Unassembled WGS sequence"/>
</dbReference>
<dbReference type="OrthoDB" id="8589754at2"/>
<dbReference type="InterPro" id="IPR045584">
    <property type="entry name" value="Pilin-like"/>
</dbReference>
<comment type="caution">
    <text evidence="2">The sequence shown here is derived from an EMBL/GenBank/DDBJ whole genome shotgun (WGS) entry which is preliminary data.</text>
</comment>
<dbReference type="PANTHER" id="PTHR30093:SF47">
    <property type="entry name" value="TYPE IV PILUS NON-CORE MINOR PILIN PILE"/>
    <property type="match status" value="1"/>
</dbReference>
<gene>
    <name evidence="2" type="ORF">FAZ21_03995</name>
</gene>
<keyword evidence="1" id="KW-1133">Transmembrane helix</keyword>
<feature type="transmembrane region" description="Helical" evidence="1">
    <location>
        <begin position="7"/>
        <end position="28"/>
    </location>
</feature>
<reference evidence="2 3" key="1">
    <citation type="submission" date="2019-04" db="EMBL/GenBank/DDBJ databases">
        <title>Chitiniphilus eburnea sp. nov., a novel chitinolytic bacterium isolated from aquaculture sludge.</title>
        <authorList>
            <person name="Sheng M."/>
        </authorList>
    </citation>
    <scope>NUCLEOTIDE SEQUENCE [LARGE SCALE GENOMIC DNA]</scope>
    <source>
        <strain evidence="2 3">HX-2-15</strain>
    </source>
</reference>
<dbReference type="Gene3D" id="3.30.700.10">
    <property type="entry name" value="Glycoprotein, Type 4 Pilin"/>
    <property type="match status" value="1"/>
</dbReference>
<dbReference type="AlphaFoldDB" id="A0A4U0QN08"/>
<dbReference type="Pfam" id="PF07963">
    <property type="entry name" value="N_methyl"/>
    <property type="match status" value="1"/>
</dbReference>
<dbReference type="SUPFAM" id="SSF54523">
    <property type="entry name" value="Pili subunits"/>
    <property type="match status" value="1"/>
</dbReference>
<keyword evidence="1" id="KW-0472">Membrane</keyword>
<name>A0A4U0QN08_9NEIS</name>
<dbReference type="EMBL" id="SUMF01000002">
    <property type="protein sequence ID" value="TJZ77504.1"/>
    <property type="molecule type" value="Genomic_DNA"/>
</dbReference>
<evidence type="ECO:0000313" key="3">
    <source>
        <dbReference type="Proteomes" id="UP000310016"/>
    </source>
</evidence>
<keyword evidence="3" id="KW-1185">Reference proteome</keyword>
<dbReference type="InterPro" id="IPR031982">
    <property type="entry name" value="PilE-like"/>
</dbReference>
<dbReference type="Pfam" id="PF16732">
    <property type="entry name" value="ComP_DUS"/>
    <property type="match status" value="1"/>
</dbReference>
<evidence type="ECO:0000313" key="2">
    <source>
        <dbReference type="EMBL" id="TJZ77504.1"/>
    </source>
</evidence>
<sequence>MKRKSQGFTLVELMVIVAIIGTLAAIAIPNYRDYVTKTRRADAQAVLLQNAQIMERGYTVNNRYTCTSPPIVAAAPIDGSTKYYTIAVDDDGSCADDYFRLVATPTGSQVGDGALSLDSAGLRRWNKNGGGWQNSWK</sequence>
<dbReference type="PANTHER" id="PTHR30093">
    <property type="entry name" value="GENERAL SECRETION PATHWAY PROTEIN G"/>
    <property type="match status" value="1"/>
</dbReference>
<dbReference type="NCBIfam" id="TIGR02532">
    <property type="entry name" value="IV_pilin_GFxxxE"/>
    <property type="match status" value="1"/>
</dbReference>
<evidence type="ECO:0000256" key="1">
    <source>
        <dbReference type="SAM" id="Phobius"/>
    </source>
</evidence>
<dbReference type="InterPro" id="IPR012902">
    <property type="entry name" value="N_methyl_site"/>
</dbReference>
<keyword evidence="1" id="KW-0812">Transmembrane</keyword>
<dbReference type="GO" id="GO:0043683">
    <property type="term" value="P:type IV pilus assembly"/>
    <property type="evidence" value="ECO:0007669"/>
    <property type="project" value="InterPro"/>
</dbReference>
<proteinExistence type="predicted"/>
<dbReference type="PROSITE" id="PS00409">
    <property type="entry name" value="PROKAR_NTER_METHYL"/>
    <property type="match status" value="1"/>
</dbReference>
<accession>A0A4U0QN08</accession>
<organism evidence="2 3">
    <name type="scientific">Chitiniphilus eburneus</name>
    <dbReference type="NCBI Taxonomy" id="2571148"/>
    <lineage>
        <taxon>Bacteria</taxon>
        <taxon>Pseudomonadati</taxon>
        <taxon>Pseudomonadota</taxon>
        <taxon>Betaproteobacteria</taxon>
        <taxon>Neisseriales</taxon>
        <taxon>Chitinibacteraceae</taxon>
        <taxon>Chitiniphilus</taxon>
    </lineage>
</organism>
<dbReference type="RefSeq" id="WP_136771979.1">
    <property type="nucleotide sequence ID" value="NZ_CP156074.1"/>
</dbReference>
<protein>
    <submittedName>
        <fullName evidence="2">Type IV pilin protein</fullName>
    </submittedName>
</protein>